<dbReference type="EMBL" id="JAIWYP010000004">
    <property type="protein sequence ID" value="KAH3843318.1"/>
    <property type="molecule type" value="Genomic_DNA"/>
</dbReference>
<keyword evidence="2" id="KW-1185">Reference proteome</keyword>
<protein>
    <submittedName>
        <fullName evidence="1">Uncharacterized protein</fullName>
    </submittedName>
</protein>
<evidence type="ECO:0000313" key="1">
    <source>
        <dbReference type="EMBL" id="KAH3843318.1"/>
    </source>
</evidence>
<organism evidence="1 2">
    <name type="scientific">Dreissena polymorpha</name>
    <name type="common">Zebra mussel</name>
    <name type="synonym">Mytilus polymorpha</name>
    <dbReference type="NCBI Taxonomy" id="45954"/>
    <lineage>
        <taxon>Eukaryota</taxon>
        <taxon>Metazoa</taxon>
        <taxon>Spiralia</taxon>
        <taxon>Lophotrochozoa</taxon>
        <taxon>Mollusca</taxon>
        <taxon>Bivalvia</taxon>
        <taxon>Autobranchia</taxon>
        <taxon>Heteroconchia</taxon>
        <taxon>Euheterodonta</taxon>
        <taxon>Imparidentia</taxon>
        <taxon>Neoheterodontei</taxon>
        <taxon>Myida</taxon>
        <taxon>Dreissenoidea</taxon>
        <taxon>Dreissenidae</taxon>
        <taxon>Dreissena</taxon>
    </lineage>
</organism>
<reference evidence="1" key="2">
    <citation type="submission" date="2020-11" db="EMBL/GenBank/DDBJ databases">
        <authorList>
            <person name="McCartney M.A."/>
            <person name="Auch B."/>
            <person name="Kono T."/>
            <person name="Mallez S."/>
            <person name="Becker A."/>
            <person name="Gohl D.M."/>
            <person name="Silverstein K.A.T."/>
            <person name="Koren S."/>
            <person name="Bechman K.B."/>
            <person name="Herman A."/>
            <person name="Abrahante J.E."/>
            <person name="Garbe J."/>
        </authorList>
    </citation>
    <scope>NUCLEOTIDE SEQUENCE</scope>
    <source>
        <strain evidence="1">Duluth1</strain>
        <tissue evidence="1">Whole animal</tissue>
    </source>
</reference>
<evidence type="ECO:0000313" key="2">
    <source>
        <dbReference type="Proteomes" id="UP000828390"/>
    </source>
</evidence>
<dbReference type="AlphaFoldDB" id="A0A9D4KPI7"/>
<accession>A0A9D4KPI7</accession>
<name>A0A9D4KPI7_DREPO</name>
<reference evidence="1" key="1">
    <citation type="journal article" date="2019" name="bioRxiv">
        <title>The Genome of the Zebra Mussel, Dreissena polymorpha: A Resource for Invasive Species Research.</title>
        <authorList>
            <person name="McCartney M.A."/>
            <person name="Auch B."/>
            <person name="Kono T."/>
            <person name="Mallez S."/>
            <person name="Zhang Y."/>
            <person name="Obille A."/>
            <person name="Becker A."/>
            <person name="Abrahante J.E."/>
            <person name="Garbe J."/>
            <person name="Badalamenti J.P."/>
            <person name="Herman A."/>
            <person name="Mangelson H."/>
            <person name="Liachko I."/>
            <person name="Sullivan S."/>
            <person name="Sone E.D."/>
            <person name="Koren S."/>
            <person name="Silverstein K.A.T."/>
            <person name="Beckman K.B."/>
            <person name="Gohl D.M."/>
        </authorList>
    </citation>
    <scope>NUCLEOTIDE SEQUENCE</scope>
    <source>
        <strain evidence="1">Duluth1</strain>
        <tissue evidence="1">Whole animal</tissue>
    </source>
</reference>
<proteinExistence type="predicted"/>
<comment type="caution">
    <text evidence="1">The sequence shown here is derived from an EMBL/GenBank/DDBJ whole genome shotgun (WGS) entry which is preliminary data.</text>
</comment>
<gene>
    <name evidence="1" type="ORF">DPMN_116832</name>
</gene>
<dbReference type="Proteomes" id="UP000828390">
    <property type="component" value="Unassembled WGS sequence"/>
</dbReference>
<sequence length="51" mass="6054">MKLSEKFGALYDDAWTDAFEYLIEKKKLRPNDVIQFLLECLKVILNPNCYL</sequence>